<comment type="similarity">
    <text evidence="1">Belongs to the 'phage' integrase family.</text>
</comment>
<proteinExistence type="inferred from homology"/>
<dbReference type="Pfam" id="PF13102">
    <property type="entry name" value="Phage_int_SAM_5"/>
    <property type="match status" value="1"/>
</dbReference>
<keyword evidence="3" id="KW-0233">DNA recombination</keyword>
<dbReference type="RefSeq" id="WP_123134148.1">
    <property type="nucleotide sequence ID" value="NZ_RJJE01000017.1"/>
</dbReference>
<dbReference type="EMBL" id="RJJE01000017">
    <property type="protein sequence ID" value="RNI27680.1"/>
    <property type="molecule type" value="Genomic_DNA"/>
</dbReference>
<dbReference type="InterPro" id="IPR013762">
    <property type="entry name" value="Integrase-like_cat_sf"/>
</dbReference>
<evidence type="ECO:0000313" key="5">
    <source>
        <dbReference type="EMBL" id="RNI27680.1"/>
    </source>
</evidence>
<dbReference type="OrthoDB" id="932752at2"/>
<comment type="caution">
    <text evidence="5">The sequence shown here is derived from an EMBL/GenBank/DDBJ whole genome shotgun (WGS) entry which is preliminary data.</text>
</comment>
<dbReference type="Proteomes" id="UP000271010">
    <property type="component" value="Unassembled WGS sequence"/>
</dbReference>
<keyword evidence="2" id="KW-0238">DNA-binding</keyword>
<dbReference type="GO" id="GO:0003677">
    <property type="term" value="F:DNA binding"/>
    <property type="evidence" value="ECO:0007669"/>
    <property type="project" value="UniProtKB-KW"/>
</dbReference>
<dbReference type="CDD" id="cd00397">
    <property type="entry name" value="DNA_BRE_C"/>
    <property type="match status" value="1"/>
</dbReference>
<reference evidence="5 6" key="1">
    <citation type="submission" date="2018-11" db="EMBL/GenBank/DDBJ databases">
        <title>Rufibacter latericius sp. nov., isolated from water in Baiyang Lake.</title>
        <authorList>
            <person name="Yang Y."/>
        </authorList>
    </citation>
    <scope>NUCLEOTIDE SEQUENCE [LARGE SCALE GENOMIC DNA]</scope>
    <source>
        <strain evidence="5 6">MCC P1</strain>
    </source>
</reference>
<dbReference type="Gene3D" id="1.10.150.130">
    <property type="match status" value="1"/>
</dbReference>
<feature type="domain" description="Tyr recombinase" evidence="4">
    <location>
        <begin position="214"/>
        <end position="404"/>
    </location>
</feature>
<evidence type="ECO:0000259" key="4">
    <source>
        <dbReference type="PROSITE" id="PS51898"/>
    </source>
</evidence>
<dbReference type="Gene3D" id="1.10.443.10">
    <property type="entry name" value="Intergrase catalytic core"/>
    <property type="match status" value="1"/>
</dbReference>
<evidence type="ECO:0000256" key="3">
    <source>
        <dbReference type="ARBA" id="ARBA00023172"/>
    </source>
</evidence>
<evidence type="ECO:0000256" key="2">
    <source>
        <dbReference type="ARBA" id="ARBA00023125"/>
    </source>
</evidence>
<dbReference type="SUPFAM" id="SSF56349">
    <property type="entry name" value="DNA breaking-rejoining enzymes"/>
    <property type="match status" value="1"/>
</dbReference>
<evidence type="ECO:0000256" key="1">
    <source>
        <dbReference type="ARBA" id="ARBA00008857"/>
    </source>
</evidence>
<sequence>MEQQDRKFPYRLCVVKTSNNDLSKRWYVEFYVWDENKGKLVRKQDFSLNSYKTVADRLRRGQEIKREIDAALKAGKIIKKVDAAPAPAPVAVSPAPGAPEITVDSTLKEAISFAVKIKTGSLSDRSGSTYRSIKNILFSWIEEAALEDLRLGDVTPGIMSRFFDYLKLERKVDNITHNNYLLYSRAIFNLLVRREIIEKSPCSSIKNLPEQEKSHVPFLDEQRLQVKEYLELHDPQLLLFCTFMYYTFVRRSELRFLQVKNIQKKKIHIPGYIYVNGKKTRVSKNGKAETVVIPDGLENVINELNLRNYPADYFIFGQKGQPGPKHLGLSYFSNKHILCLRELGLNDGQTLYSWKHTGVVKLYMAIKDIRKIQQQCRHSSIAMTEKYLRGLGLFDNEEVQALFPAF</sequence>
<dbReference type="AlphaFoldDB" id="A0A3M9MQ94"/>
<keyword evidence="6" id="KW-1185">Reference proteome</keyword>
<dbReference type="PROSITE" id="PS51898">
    <property type="entry name" value="TYR_RECOMBINASE"/>
    <property type="match status" value="1"/>
</dbReference>
<name>A0A3M9MQ94_9BACT</name>
<dbReference type="InterPro" id="IPR011010">
    <property type="entry name" value="DNA_brk_join_enz"/>
</dbReference>
<dbReference type="GO" id="GO:0015074">
    <property type="term" value="P:DNA integration"/>
    <property type="evidence" value="ECO:0007669"/>
    <property type="project" value="InterPro"/>
</dbReference>
<dbReference type="InterPro" id="IPR025269">
    <property type="entry name" value="SAM-like_dom"/>
</dbReference>
<dbReference type="Pfam" id="PF00589">
    <property type="entry name" value="Phage_integrase"/>
    <property type="match status" value="1"/>
</dbReference>
<organism evidence="5 6">
    <name type="scientific">Rufibacter immobilis</name>
    <dbReference type="NCBI Taxonomy" id="1348778"/>
    <lineage>
        <taxon>Bacteria</taxon>
        <taxon>Pseudomonadati</taxon>
        <taxon>Bacteroidota</taxon>
        <taxon>Cytophagia</taxon>
        <taxon>Cytophagales</taxon>
        <taxon>Hymenobacteraceae</taxon>
        <taxon>Rufibacter</taxon>
    </lineage>
</organism>
<dbReference type="GO" id="GO:0006310">
    <property type="term" value="P:DNA recombination"/>
    <property type="evidence" value="ECO:0007669"/>
    <property type="project" value="UniProtKB-KW"/>
</dbReference>
<evidence type="ECO:0000313" key="6">
    <source>
        <dbReference type="Proteomes" id="UP000271010"/>
    </source>
</evidence>
<gene>
    <name evidence="5" type="ORF">EFA69_16305</name>
</gene>
<dbReference type="InterPro" id="IPR050090">
    <property type="entry name" value="Tyrosine_recombinase_XerCD"/>
</dbReference>
<dbReference type="InterPro" id="IPR002104">
    <property type="entry name" value="Integrase_catalytic"/>
</dbReference>
<dbReference type="PANTHER" id="PTHR30349">
    <property type="entry name" value="PHAGE INTEGRASE-RELATED"/>
    <property type="match status" value="1"/>
</dbReference>
<protein>
    <submittedName>
        <fullName evidence="5">Site-specific integrase</fullName>
    </submittedName>
</protein>
<dbReference type="PANTHER" id="PTHR30349:SF41">
    <property type="entry name" value="INTEGRASE_RECOMBINASE PROTEIN MJ0367-RELATED"/>
    <property type="match status" value="1"/>
</dbReference>
<dbReference type="InterPro" id="IPR010998">
    <property type="entry name" value="Integrase_recombinase_N"/>
</dbReference>
<accession>A0A3M9MQ94</accession>